<sequence>MNQLLANATLEGTASPMQSKTPTAKHKFEGHRDKIRSFVFLHDNVHVVSGSWDGTMCKWNCDTGCLVGEPWKREGGRILALALSLNGKTIACGREDGSVQRWDTNGKMIEGIWTGHSGWVQSLSWSPRGGHIASGSDDGTILIREAESGKVGVGPIETNQGYVWSLAYSPLGDRIASGGDNTICIWDSNTGKLHVDPIKNLVYAVESVVWSLDGSKLYSASDDLARVFDSVSGTLLHRFKHDGSLASVALSPKHNVLACVGYGGVAHLWDTESYKPLGQPFQQEDGELLRCVSFSYDGQYLAYGGHDKNITLWTVQDIAPRLTVRAPMSEIQDITQEGTQPEPPSSSFLNATMIHMSTFSPLPSLL</sequence>
<proteinExistence type="predicted"/>
<evidence type="ECO:0000313" key="5">
    <source>
        <dbReference type="Proteomes" id="UP000092154"/>
    </source>
</evidence>
<keyword evidence="2" id="KW-0677">Repeat</keyword>
<reference evidence="4 5" key="1">
    <citation type="submission" date="2016-06" db="EMBL/GenBank/DDBJ databases">
        <title>Comparative genomics of the ectomycorrhizal sister species Rhizopogon vinicolor and Rhizopogon vesiculosus (Basidiomycota: Boletales) reveals a divergence of the mating type B locus.</title>
        <authorList>
            <consortium name="DOE Joint Genome Institute"/>
            <person name="Mujic A.B."/>
            <person name="Kuo A."/>
            <person name="Tritt A."/>
            <person name="Lipzen A."/>
            <person name="Chen C."/>
            <person name="Johnson J."/>
            <person name="Sharma A."/>
            <person name="Barry K."/>
            <person name="Grigoriev I.V."/>
            <person name="Spatafora J.W."/>
        </authorList>
    </citation>
    <scope>NUCLEOTIDE SEQUENCE [LARGE SCALE GENOMIC DNA]</scope>
    <source>
        <strain evidence="4 5">AM-OR11-026</strain>
    </source>
</reference>
<evidence type="ECO:0000256" key="2">
    <source>
        <dbReference type="ARBA" id="ARBA00022737"/>
    </source>
</evidence>
<keyword evidence="1 3" id="KW-0853">WD repeat</keyword>
<dbReference type="PROSITE" id="PS50294">
    <property type="entry name" value="WD_REPEATS_REGION"/>
    <property type="match status" value="2"/>
</dbReference>
<dbReference type="EMBL" id="KV448531">
    <property type="protein sequence ID" value="OAX35116.1"/>
    <property type="molecule type" value="Genomic_DNA"/>
</dbReference>
<dbReference type="InterPro" id="IPR001680">
    <property type="entry name" value="WD40_rpt"/>
</dbReference>
<dbReference type="AlphaFoldDB" id="A0A1B7MRA5"/>
<dbReference type="OrthoDB" id="10251741at2759"/>
<evidence type="ECO:0000256" key="1">
    <source>
        <dbReference type="ARBA" id="ARBA00022574"/>
    </source>
</evidence>
<keyword evidence="5" id="KW-1185">Reference proteome</keyword>
<name>A0A1B7MRA5_9AGAM</name>
<evidence type="ECO:0000256" key="3">
    <source>
        <dbReference type="PROSITE-ProRule" id="PRU00221"/>
    </source>
</evidence>
<organism evidence="4 5">
    <name type="scientific">Rhizopogon vinicolor AM-OR11-026</name>
    <dbReference type="NCBI Taxonomy" id="1314800"/>
    <lineage>
        <taxon>Eukaryota</taxon>
        <taxon>Fungi</taxon>
        <taxon>Dikarya</taxon>
        <taxon>Basidiomycota</taxon>
        <taxon>Agaricomycotina</taxon>
        <taxon>Agaricomycetes</taxon>
        <taxon>Agaricomycetidae</taxon>
        <taxon>Boletales</taxon>
        <taxon>Suillineae</taxon>
        <taxon>Rhizopogonaceae</taxon>
        <taxon>Rhizopogon</taxon>
    </lineage>
</organism>
<dbReference type="PANTHER" id="PTHR19848">
    <property type="entry name" value="WD40 REPEAT PROTEIN"/>
    <property type="match status" value="1"/>
</dbReference>
<dbReference type="InterPro" id="IPR036322">
    <property type="entry name" value="WD40_repeat_dom_sf"/>
</dbReference>
<dbReference type="PROSITE" id="PS50082">
    <property type="entry name" value="WD_REPEATS_2"/>
    <property type="match status" value="3"/>
</dbReference>
<feature type="repeat" description="WD" evidence="3">
    <location>
        <begin position="282"/>
        <end position="316"/>
    </location>
</feature>
<dbReference type="STRING" id="1314800.A0A1B7MRA5"/>
<dbReference type="Proteomes" id="UP000092154">
    <property type="component" value="Unassembled WGS sequence"/>
</dbReference>
<protein>
    <submittedName>
        <fullName evidence="4">WD40 repeat-like protein</fullName>
    </submittedName>
</protein>
<dbReference type="Pfam" id="PF00400">
    <property type="entry name" value="WD40"/>
    <property type="match status" value="6"/>
</dbReference>
<feature type="repeat" description="WD" evidence="3">
    <location>
        <begin position="28"/>
        <end position="60"/>
    </location>
</feature>
<feature type="repeat" description="WD" evidence="3">
    <location>
        <begin position="113"/>
        <end position="150"/>
    </location>
</feature>
<dbReference type="PANTHER" id="PTHR19848:SF8">
    <property type="entry name" value="F-BOX AND WD REPEAT DOMAIN CONTAINING 7"/>
    <property type="match status" value="1"/>
</dbReference>
<dbReference type="SMART" id="SM00320">
    <property type="entry name" value="WD40"/>
    <property type="match status" value="7"/>
</dbReference>
<dbReference type="SUPFAM" id="SSF50978">
    <property type="entry name" value="WD40 repeat-like"/>
    <property type="match status" value="1"/>
</dbReference>
<dbReference type="InParanoid" id="A0A1B7MRA5"/>
<gene>
    <name evidence="4" type="ORF">K503DRAFT_396610</name>
</gene>
<dbReference type="CDD" id="cd00200">
    <property type="entry name" value="WD40"/>
    <property type="match status" value="1"/>
</dbReference>
<accession>A0A1B7MRA5</accession>
<dbReference type="Gene3D" id="2.130.10.10">
    <property type="entry name" value="YVTN repeat-like/Quinoprotein amine dehydrogenase"/>
    <property type="match status" value="2"/>
</dbReference>
<dbReference type="InterPro" id="IPR015943">
    <property type="entry name" value="WD40/YVTN_repeat-like_dom_sf"/>
</dbReference>
<evidence type="ECO:0000313" key="4">
    <source>
        <dbReference type="EMBL" id="OAX35116.1"/>
    </source>
</evidence>